<dbReference type="AlphaFoldDB" id="A0AA97I7M4"/>
<dbReference type="EMBL" id="CP118157">
    <property type="protein sequence ID" value="WOF24432.1"/>
    <property type="molecule type" value="Genomic_DNA"/>
</dbReference>
<organism evidence="3 4">
    <name type="scientific">Microbacterium betulae</name>
    <dbReference type="NCBI Taxonomy" id="2981139"/>
    <lineage>
        <taxon>Bacteria</taxon>
        <taxon>Bacillati</taxon>
        <taxon>Actinomycetota</taxon>
        <taxon>Actinomycetes</taxon>
        <taxon>Micrococcales</taxon>
        <taxon>Microbacteriaceae</taxon>
        <taxon>Microbacterium</taxon>
    </lineage>
</organism>
<protein>
    <submittedName>
        <fullName evidence="3">PH domain-containing protein</fullName>
    </submittedName>
</protein>
<keyword evidence="1" id="KW-0472">Membrane</keyword>
<reference evidence="3 4" key="1">
    <citation type="submission" date="2023-02" db="EMBL/GenBank/DDBJ databases">
        <title>Microbacterium betulae sp. nov., isolated from birch wood.</title>
        <authorList>
            <person name="Pasciak M."/>
            <person name="Pawlik K.J."/>
            <person name="Martynowski D."/>
            <person name="Laczmanski L."/>
            <person name="Ciekot J."/>
            <person name="Szponar B."/>
            <person name="Wojcik-Fatla A."/>
            <person name="Mackiewicz B."/>
            <person name="Farian E."/>
            <person name="Cholewa G."/>
            <person name="Cholewa A."/>
            <person name="Dutkiewicz J."/>
        </authorList>
    </citation>
    <scope>NUCLEOTIDE SEQUENCE [LARGE SCALE GENOMIC DNA]</scope>
    <source>
        <strain evidence="3 4">AB</strain>
    </source>
</reference>
<feature type="transmembrane region" description="Helical" evidence="1">
    <location>
        <begin position="155"/>
        <end position="175"/>
    </location>
</feature>
<dbReference type="KEGG" id="mbet:N8K70_07135"/>
<proteinExistence type="predicted"/>
<feature type="transmembrane region" description="Helical" evidence="1">
    <location>
        <begin position="16"/>
        <end position="36"/>
    </location>
</feature>
<keyword evidence="1" id="KW-0812">Transmembrane</keyword>
<sequence length="176" mass="19516">MSRPDATSRTIRGNAGIVWLVLTAAVVLFLLGDVVVRGGAYQALLIAPWLLLPVWFVWVFLYAPHVTADRQGVRVRNPLRTTEIPWDAVREITLRWQVAFRLADGREIQAWAVAAKRPNRRSHDQPAERETEILRELRENALPSVGGEARQSWDVPALASLLALLAWAAAAVALAG</sequence>
<dbReference type="RefSeq" id="WP_317140905.1">
    <property type="nucleotide sequence ID" value="NZ_CP118157.1"/>
</dbReference>
<evidence type="ECO:0000313" key="3">
    <source>
        <dbReference type="EMBL" id="WOF24432.1"/>
    </source>
</evidence>
<name>A0AA97I7M4_9MICO</name>
<feature type="transmembrane region" description="Helical" evidence="1">
    <location>
        <begin position="43"/>
        <end position="63"/>
    </location>
</feature>
<dbReference type="Pfam" id="PF10756">
    <property type="entry name" value="bPH_6"/>
    <property type="match status" value="1"/>
</dbReference>
<accession>A0AA97I7M4</accession>
<dbReference type="Proteomes" id="UP001305498">
    <property type="component" value="Chromosome"/>
</dbReference>
<dbReference type="InterPro" id="IPR019692">
    <property type="entry name" value="CFP-6_PH"/>
</dbReference>
<evidence type="ECO:0000256" key="1">
    <source>
        <dbReference type="SAM" id="Phobius"/>
    </source>
</evidence>
<gene>
    <name evidence="3" type="ORF">N8K70_07135</name>
</gene>
<evidence type="ECO:0000313" key="4">
    <source>
        <dbReference type="Proteomes" id="UP001305498"/>
    </source>
</evidence>
<keyword evidence="1" id="KW-1133">Transmembrane helix</keyword>
<evidence type="ECO:0000259" key="2">
    <source>
        <dbReference type="Pfam" id="PF10756"/>
    </source>
</evidence>
<feature type="domain" description="Low molecular weight protein antigen 6 PH" evidence="2">
    <location>
        <begin position="64"/>
        <end position="118"/>
    </location>
</feature>
<keyword evidence="4" id="KW-1185">Reference proteome</keyword>